<evidence type="ECO:0000256" key="3">
    <source>
        <dbReference type="ARBA" id="ARBA00022448"/>
    </source>
</evidence>
<dbReference type="PANTHER" id="PTHR23502">
    <property type="entry name" value="MAJOR FACILITATOR SUPERFAMILY"/>
    <property type="match status" value="1"/>
</dbReference>
<comment type="subcellular location">
    <subcellularLocation>
        <location evidence="1">Cell membrane</location>
        <topology evidence="1">Multi-pass membrane protein</topology>
    </subcellularLocation>
</comment>
<keyword evidence="11" id="KW-1185">Reference proteome</keyword>
<dbReference type="KEGG" id="rpla:A4Z71_01045"/>
<dbReference type="SUPFAM" id="SSF103473">
    <property type="entry name" value="MFS general substrate transporter"/>
    <property type="match status" value="1"/>
</dbReference>
<evidence type="ECO:0000256" key="5">
    <source>
        <dbReference type="ARBA" id="ARBA00022692"/>
    </source>
</evidence>
<keyword evidence="6 8" id="KW-1133">Transmembrane helix</keyword>
<dbReference type="STRING" id="535712.A4Z71_01045"/>
<feature type="domain" description="Major facilitator superfamily (MFS) profile" evidence="9">
    <location>
        <begin position="1"/>
        <end position="398"/>
    </location>
</feature>
<dbReference type="GO" id="GO:0005886">
    <property type="term" value="C:plasma membrane"/>
    <property type="evidence" value="ECO:0007669"/>
    <property type="project" value="UniProtKB-SubCell"/>
</dbReference>
<keyword evidence="4" id="KW-1003">Cell membrane</keyword>
<feature type="transmembrane region" description="Helical" evidence="8">
    <location>
        <begin position="138"/>
        <end position="156"/>
    </location>
</feature>
<reference evidence="10 11" key="1">
    <citation type="journal article" date="2016" name="Biochim. Biophys. Acta">
        <title>Photochemical characterization of actinorhodopsin and its functional existence in the natural host.</title>
        <authorList>
            <person name="Nakamura S."/>
            <person name="Kikukawa T."/>
            <person name="Tamogami J."/>
            <person name="Kamiya M."/>
            <person name="Aizawa T."/>
            <person name="Hahn M.W."/>
            <person name="Ihara K."/>
            <person name="Kamo N."/>
            <person name="Demura M."/>
        </authorList>
    </citation>
    <scope>NUCLEOTIDE SEQUENCE [LARGE SCALE GENOMIC DNA]</scope>
    <source>
        <strain evidence="10 11">MWH-Dar1</strain>
    </source>
</reference>
<dbReference type="InterPro" id="IPR020846">
    <property type="entry name" value="MFS_dom"/>
</dbReference>
<dbReference type="InterPro" id="IPR004812">
    <property type="entry name" value="Efflux_drug-R_Bcr/CmlA"/>
</dbReference>
<feature type="transmembrane region" description="Helical" evidence="8">
    <location>
        <begin position="81"/>
        <end position="99"/>
    </location>
</feature>
<feature type="transmembrane region" description="Helical" evidence="8">
    <location>
        <begin position="217"/>
        <end position="242"/>
    </location>
</feature>
<feature type="transmembrane region" description="Helical" evidence="8">
    <location>
        <begin position="283"/>
        <end position="303"/>
    </location>
</feature>
<keyword evidence="3" id="KW-0813">Transport</keyword>
<comment type="similarity">
    <text evidence="2">Belongs to the major facilitator superfamily. Bcr/CmlA family.</text>
</comment>
<dbReference type="Proteomes" id="UP000243784">
    <property type="component" value="Chromosome"/>
</dbReference>
<dbReference type="GO" id="GO:0042910">
    <property type="term" value="F:xenobiotic transmembrane transporter activity"/>
    <property type="evidence" value="ECO:0007669"/>
    <property type="project" value="InterPro"/>
</dbReference>
<dbReference type="Pfam" id="PF07690">
    <property type="entry name" value="MFS_1"/>
    <property type="match status" value="1"/>
</dbReference>
<dbReference type="Gene3D" id="1.20.1720.10">
    <property type="entry name" value="Multidrug resistance protein D"/>
    <property type="match status" value="1"/>
</dbReference>
<sequence>MSTTTITQRQRWKFIFLIGGLQALQPFSLDPYLPSGPIIARDFAVDNSLIQLTLSALTVGFAIGQLVAGPLSDAIGRRKPLLFASTLYVLASYLVFIAPSMEFFFAARLLQGMSGAAALVVGNAIIRDLYEGLPMLKMMGRVLLIQASAWFIGPFAGSQLLVIMDWRGVSLILGCYAVFMLIASFMFLTETLHRDNRRDTVFAGMLKRFAYVLHDRIYVGLLLVQIMVGIGLWAYLSAMPFVFTQQFGLAPEQYGLLLTLNSVGAYIGVQLSSKLAQYIPAQWLLVGALSMSLIVGAILTLISNTQPPLWLVAGLIWLFLVAFGLTVTPIGALSLAPHPNEAGTAASLMLVLGSLATSAAGPLYAALPKETAFGVGLTMVAAHLISLTVMFTVVRPKSVPALT</sequence>
<evidence type="ECO:0000313" key="11">
    <source>
        <dbReference type="Proteomes" id="UP000243784"/>
    </source>
</evidence>
<feature type="transmembrane region" description="Helical" evidence="8">
    <location>
        <begin position="348"/>
        <end position="367"/>
    </location>
</feature>
<gene>
    <name evidence="10" type="ORF">A4Z71_01045</name>
</gene>
<feature type="transmembrane region" description="Helical" evidence="8">
    <location>
        <begin position="309"/>
        <end position="336"/>
    </location>
</feature>
<evidence type="ECO:0000256" key="2">
    <source>
        <dbReference type="ARBA" id="ARBA00006236"/>
    </source>
</evidence>
<feature type="transmembrane region" description="Helical" evidence="8">
    <location>
        <begin position="373"/>
        <end position="394"/>
    </location>
</feature>
<evidence type="ECO:0000256" key="6">
    <source>
        <dbReference type="ARBA" id="ARBA00022989"/>
    </source>
</evidence>
<dbReference type="InterPro" id="IPR036259">
    <property type="entry name" value="MFS_trans_sf"/>
</dbReference>
<evidence type="ECO:0000256" key="4">
    <source>
        <dbReference type="ARBA" id="ARBA00022475"/>
    </source>
</evidence>
<evidence type="ECO:0000256" key="8">
    <source>
        <dbReference type="SAM" id="Phobius"/>
    </source>
</evidence>
<feature type="transmembrane region" description="Helical" evidence="8">
    <location>
        <begin position="105"/>
        <end position="126"/>
    </location>
</feature>
<dbReference type="RefSeq" id="WP_158512765.1">
    <property type="nucleotide sequence ID" value="NZ_CP015208.1"/>
</dbReference>
<feature type="transmembrane region" description="Helical" evidence="8">
    <location>
        <begin position="168"/>
        <end position="188"/>
    </location>
</feature>
<dbReference type="InterPro" id="IPR011701">
    <property type="entry name" value="MFS"/>
</dbReference>
<evidence type="ECO:0000313" key="10">
    <source>
        <dbReference type="EMBL" id="AOY55628.1"/>
    </source>
</evidence>
<dbReference type="PROSITE" id="PS50850">
    <property type="entry name" value="MFS"/>
    <property type="match status" value="1"/>
</dbReference>
<dbReference type="NCBIfam" id="TIGR00710">
    <property type="entry name" value="efflux_Bcr_CflA"/>
    <property type="match status" value="1"/>
</dbReference>
<feature type="transmembrane region" description="Helical" evidence="8">
    <location>
        <begin position="49"/>
        <end position="69"/>
    </location>
</feature>
<dbReference type="EMBL" id="CP015208">
    <property type="protein sequence ID" value="AOY55628.1"/>
    <property type="molecule type" value="Genomic_DNA"/>
</dbReference>
<protein>
    <recommendedName>
        <fullName evidence="9">Major facilitator superfamily (MFS) profile domain-containing protein</fullName>
    </recommendedName>
</protein>
<accession>A0A1D9DXU4</accession>
<dbReference type="AlphaFoldDB" id="A0A1D9DXU4"/>
<evidence type="ECO:0000256" key="7">
    <source>
        <dbReference type="ARBA" id="ARBA00023136"/>
    </source>
</evidence>
<organism evidence="10 11">
    <name type="scientific">Candidatus Rhodoluna planktonica</name>
    <dbReference type="NCBI Taxonomy" id="535712"/>
    <lineage>
        <taxon>Bacteria</taxon>
        <taxon>Bacillati</taxon>
        <taxon>Actinomycetota</taxon>
        <taxon>Actinomycetes</taxon>
        <taxon>Micrococcales</taxon>
        <taxon>Microbacteriaceae</taxon>
        <taxon>Luna cluster</taxon>
        <taxon>Luna-1 subcluster</taxon>
        <taxon>Rhodoluna</taxon>
    </lineage>
</organism>
<dbReference type="GO" id="GO:1990961">
    <property type="term" value="P:xenobiotic detoxification by transmembrane export across the plasma membrane"/>
    <property type="evidence" value="ECO:0007669"/>
    <property type="project" value="InterPro"/>
</dbReference>
<keyword evidence="7 8" id="KW-0472">Membrane</keyword>
<name>A0A1D9DXU4_9MICO</name>
<proteinExistence type="inferred from homology"/>
<dbReference type="InterPro" id="IPR005829">
    <property type="entry name" value="Sugar_transporter_CS"/>
</dbReference>
<feature type="transmembrane region" description="Helical" evidence="8">
    <location>
        <begin position="12"/>
        <end position="29"/>
    </location>
</feature>
<evidence type="ECO:0000259" key="9">
    <source>
        <dbReference type="PROSITE" id="PS50850"/>
    </source>
</evidence>
<dbReference type="PANTHER" id="PTHR23502:SF132">
    <property type="entry name" value="POLYAMINE TRANSPORTER 2-RELATED"/>
    <property type="match status" value="1"/>
</dbReference>
<dbReference type="OrthoDB" id="9814303at2"/>
<dbReference type="PROSITE" id="PS00216">
    <property type="entry name" value="SUGAR_TRANSPORT_1"/>
    <property type="match status" value="1"/>
</dbReference>
<evidence type="ECO:0000256" key="1">
    <source>
        <dbReference type="ARBA" id="ARBA00004651"/>
    </source>
</evidence>
<dbReference type="CDD" id="cd17320">
    <property type="entry name" value="MFS_MdfA_MDR_like"/>
    <property type="match status" value="1"/>
</dbReference>
<keyword evidence="5 8" id="KW-0812">Transmembrane</keyword>